<sequence>MGKTRRCSGCKTPLSEHTFGKHGKSCTGPEQSADVSVVEEDTAPPSQSRPVEDGPKESIEATLASLVGAVKSLTTGLQEVQADNQQLRALLTNQSPIKEVPVPTTSAGGVTASGVTLPELRAMQDLSQQAATSRSIRF</sequence>
<dbReference type="EMBL" id="MU827779">
    <property type="protein sequence ID" value="KAJ7339387.1"/>
    <property type="molecule type" value="Genomic_DNA"/>
</dbReference>
<dbReference type="Proteomes" id="UP001163046">
    <property type="component" value="Unassembled WGS sequence"/>
</dbReference>
<dbReference type="AlphaFoldDB" id="A0A9W9YFN6"/>
<feature type="region of interest" description="Disordered" evidence="1">
    <location>
        <begin position="1"/>
        <end position="57"/>
    </location>
</feature>
<protein>
    <submittedName>
        <fullName evidence="2">Uncharacterized protein</fullName>
    </submittedName>
</protein>
<evidence type="ECO:0000313" key="3">
    <source>
        <dbReference type="Proteomes" id="UP001163046"/>
    </source>
</evidence>
<accession>A0A9W9YFN6</accession>
<name>A0A9W9YFN6_9CNID</name>
<reference evidence="2" key="1">
    <citation type="submission" date="2023-01" db="EMBL/GenBank/DDBJ databases">
        <title>Genome assembly of the deep-sea coral Lophelia pertusa.</title>
        <authorList>
            <person name="Herrera S."/>
            <person name="Cordes E."/>
        </authorList>
    </citation>
    <scope>NUCLEOTIDE SEQUENCE</scope>
    <source>
        <strain evidence="2">USNM1676648</strain>
        <tissue evidence="2">Polyp</tissue>
    </source>
</reference>
<keyword evidence="3" id="KW-1185">Reference proteome</keyword>
<evidence type="ECO:0000313" key="2">
    <source>
        <dbReference type="EMBL" id="KAJ7339387.1"/>
    </source>
</evidence>
<gene>
    <name evidence="2" type="ORF">OS493_005782</name>
</gene>
<evidence type="ECO:0000256" key="1">
    <source>
        <dbReference type="SAM" id="MobiDB-lite"/>
    </source>
</evidence>
<organism evidence="2 3">
    <name type="scientific">Desmophyllum pertusum</name>
    <dbReference type="NCBI Taxonomy" id="174260"/>
    <lineage>
        <taxon>Eukaryota</taxon>
        <taxon>Metazoa</taxon>
        <taxon>Cnidaria</taxon>
        <taxon>Anthozoa</taxon>
        <taxon>Hexacorallia</taxon>
        <taxon>Scleractinia</taxon>
        <taxon>Caryophylliina</taxon>
        <taxon>Caryophylliidae</taxon>
        <taxon>Desmophyllum</taxon>
    </lineage>
</organism>
<comment type="caution">
    <text evidence="2">The sequence shown here is derived from an EMBL/GenBank/DDBJ whole genome shotgun (WGS) entry which is preliminary data.</text>
</comment>
<proteinExistence type="predicted"/>